<evidence type="ECO:0000256" key="1">
    <source>
        <dbReference type="ARBA" id="ARBA00009333"/>
    </source>
</evidence>
<dbReference type="Gene3D" id="3.50.50.60">
    <property type="entry name" value="FAD/NAD(P)-binding domain"/>
    <property type="match status" value="2"/>
</dbReference>
<evidence type="ECO:0000256" key="4">
    <source>
        <dbReference type="SAM" id="SignalP"/>
    </source>
</evidence>
<sequence>MLTTSIVLFCFATVVLARSRMYDACIVGAGPSGIAAAVSLAQQQLRVAVLDRGRGALDNGTWLTRMPIPDEMRAPDKLKPFMLKSLDGYDNVNHFIGEVFNIVRTKPGRHGHFVVEAEGRRVRARRILLAPGYEIMYPNIPGYKDAWMKVLFNDPLSDGSKGNLGAYSSAVLATDASGSVLAAMHLARMALHYTDRVTIYTNHNLKLSDDISRHLLYEVTTELQKKVRVDNRRISKLHAIEVRSRKSSKGYAQSHKIVIFFADGKDSKHSFMFHLPTGKLNLDFVQDLHIQLTDGGLIKVDPSSMETTEKGIYAAGDCVSFKRTIIRSMFTGQLAAESIAISRLFDY</sequence>
<dbReference type="GO" id="GO:0097237">
    <property type="term" value="P:cellular response to toxic substance"/>
    <property type="evidence" value="ECO:0007669"/>
    <property type="project" value="UniProtKB-ARBA"/>
</dbReference>
<gene>
    <name evidence="6" type="ORF">B0J15DRAFT_581270</name>
</gene>
<dbReference type="PRINTS" id="PR00469">
    <property type="entry name" value="PNDRDTASEII"/>
</dbReference>
<evidence type="ECO:0000256" key="3">
    <source>
        <dbReference type="ARBA" id="ARBA00023002"/>
    </source>
</evidence>
<dbReference type="InterPro" id="IPR036188">
    <property type="entry name" value="FAD/NAD-bd_sf"/>
</dbReference>
<dbReference type="OrthoDB" id="10260355at2759"/>
<keyword evidence="2" id="KW-0285">Flavoprotein</keyword>
<dbReference type="PANTHER" id="PTHR48105">
    <property type="entry name" value="THIOREDOXIN REDUCTASE 1-RELATED-RELATED"/>
    <property type="match status" value="1"/>
</dbReference>
<dbReference type="Proteomes" id="UP000736672">
    <property type="component" value="Unassembled WGS sequence"/>
</dbReference>
<dbReference type="AlphaFoldDB" id="A0A9P9HW89"/>
<evidence type="ECO:0000313" key="6">
    <source>
        <dbReference type="EMBL" id="KAH7264338.1"/>
    </source>
</evidence>
<dbReference type="InterPro" id="IPR023753">
    <property type="entry name" value="FAD/NAD-binding_dom"/>
</dbReference>
<evidence type="ECO:0000259" key="5">
    <source>
        <dbReference type="Pfam" id="PF07992"/>
    </source>
</evidence>
<dbReference type="PRINTS" id="PR00368">
    <property type="entry name" value="FADPNR"/>
</dbReference>
<comment type="caution">
    <text evidence="6">The sequence shown here is derived from an EMBL/GenBank/DDBJ whole genome shotgun (WGS) entry which is preliminary data.</text>
</comment>
<keyword evidence="7" id="KW-1185">Reference proteome</keyword>
<comment type="similarity">
    <text evidence="1">Belongs to the class-II pyridine nucleotide-disulfide oxidoreductase family.</text>
</comment>
<reference evidence="6" key="1">
    <citation type="journal article" date="2021" name="Nat. Commun.">
        <title>Genetic determinants of endophytism in the Arabidopsis root mycobiome.</title>
        <authorList>
            <person name="Mesny F."/>
            <person name="Miyauchi S."/>
            <person name="Thiergart T."/>
            <person name="Pickel B."/>
            <person name="Atanasova L."/>
            <person name="Karlsson M."/>
            <person name="Huettel B."/>
            <person name="Barry K.W."/>
            <person name="Haridas S."/>
            <person name="Chen C."/>
            <person name="Bauer D."/>
            <person name="Andreopoulos W."/>
            <person name="Pangilinan J."/>
            <person name="LaButti K."/>
            <person name="Riley R."/>
            <person name="Lipzen A."/>
            <person name="Clum A."/>
            <person name="Drula E."/>
            <person name="Henrissat B."/>
            <person name="Kohler A."/>
            <person name="Grigoriev I.V."/>
            <person name="Martin F.M."/>
            <person name="Hacquard S."/>
        </authorList>
    </citation>
    <scope>NUCLEOTIDE SEQUENCE</scope>
    <source>
        <strain evidence="6">FSSC 5 MPI-SDFR-AT-0091</strain>
    </source>
</reference>
<dbReference type="InterPro" id="IPR050097">
    <property type="entry name" value="Ferredoxin-NADP_redctase_2"/>
</dbReference>
<keyword evidence="4" id="KW-0732">Signal</keyword>
<feature type="chain" id="PRO_5040296165" description="FAD/NAD(P)-binding domain-containing protein" evidence="4">
    <location>
        <begin position="18"/>
        <end position="347"/>
    </location>
</feature>
<evidence type="ECO:0000256" key="2">
    <source>
        <dbReference type="ARBA" id="ARBA00022630"/>
    </source>
</evidence>
<dbReference type="Pfam" id="PF07992">
    <property type="entry name" value="Pyr_redox_2"/>
    <property type="match status" value="1"/>
</dbReference>
<feature type="signal peptide" evidence="4">
    <location>
        <begin position="1"/>
        <end position="17"/>
    </location>
</feature>
<name>A0A9P9HW89_FUSSL</name>
<feature type="domain" description="FAD/NAD(P)-binding" evidence="5">
    <location>
        <begin position="22"/>
        <end position="323"/>
    </location>
</feature>
<dbReference type="GO" id="GO:0016491">
    <property type="term" value="F:oxidoreductase activity"/>
    <property type="evidence" value="ECO:0007669"/>
    <property type="project" value="UniProtKB-KW"/>
</dbReference>
<organism evidence="6 7">
    <name type="scientific">Fusarium solani</name>
    <name type="common">Filamentous fungus</name>
    <dbReference type="NCBI Taxonomy" id="169388"/>
    <lineage>
        <taxon>Eukaryota</taxon>
        <taxon>Fungi</taxon>
        <taxon>Dikarya</taxon>
        <taxon>Ascomycota</taxon>
        <taxon>Pezizomycotina</taxon>
        <taxon>Sordariomycetes</taxon>
        <taxon>Hypocreomycetidae</taxon>
        <taxon>Hypocreales</taxon>
        <taxon>Nectriaceae</taxon>
        <taxon>Fusarium</taxon>
        <taxon>Fusarium solani species complex</taxon>
    </lineage>
</organism>
<evidence type="ECO:0000313" key="7">
    <source>
        <dbReference type="Proteomes" id="UP000736672"/>
    </source>
</evidence>
<accession>A0A9P9HW89</accession>
<proteinExistence type="inferred from homology"/>
<keyword evidence="3" id="KW-0560">Oxidoreductase</keyword>
<dbReference type="SUPFAM" id="SSF51905">
    <property type="entry name" value="FAD/NAD(P)-binding domain"/>
    <property type="match status" value="1"/>
</dbReference>
<protein>
    <recommendedName>
        <fullName evidence="5">FAD/NAD(P)-binding domain-containing protein</fullName>
    </recommendedName>
</protein>
<dbReference type="EMBL" id="JAGTJS010000007">
    <property type="protein sequence ID" value="KAH7264338.1"/>
    <property type="molecule type" value="Genomic_DNA"/>
</dbReference>